<organism evidence="2 3">
    <name type="scientific">Apiosordaria backusii</name>
    <dbReference type="NCBI Taxonomy" id="314023"/>
    <lineage>
        <taxon>Eukaryota</taxon>
        <taxon>Fungi</taxon>
        <taxon>Dikarya</taxon>
        <taxon>Ascomycota</taxon>
        <taxon>Pezizomycotina</taxon>
        <taxon>Sordariomycetes</taxon>
        <taxon>Sordariomycetidae</taxon>
        <taxon>Sordariales</taxon>
        <taxon>Lasiosphaeriaceae</taxon>
        <taxon>Apiosordaria</taxon>
    </lineage>
</organism>
<keyword evidence="1" id="KW-0812">Transmembrane</keyword>
<protein>
    <submittedName>
        <fullName evidence="2">Uncharacterized protein</fullName>
    </submittedName>
</protein>
<feature type="non-terminal residue" evidence="2">
    <location>
        <position position="1"/>
    </location>
</feature>
<proteinExistence type="predicted"/>
<gene>
    <name evidence="2" type="ORF">B0T21DRAFT_363027</name>
</gene>
<feature type="transmembrane region" description="Helical" evidence="1">
    <location>
        <begin position="20"/>
        <end position="40"/>
    </location>
</feature>
<keyword evidence="1" id="KW-0472">Membrane</keyword>
<reference evidence="2" key="1">
    <citation type="submission" date="2023-06" db="EMBL/GenBank/DDBJ databases">
        <title>Genome-scale phylogeny and comparative genomics of the fungal order Sordariales.</title>
        <authorList>
            <consortium name="Lawrence Berkeley National Laboratory"/>
            <person name="Hensen N."/>
            <person name="Bonometti L."/>
            <person name="Westerberg I."/>
            <person name="Brannstrom I.O."/>
            <person name="Guillou S."/>
            <person name="Cros-Aarteil S."/>
            <person name="Calhoun S."/>
            <person name="Haridas S."/>
            <person name="Kuo A."/>
            <person name="Mondo S."/>
            <person name="Pangilinan J."/>
            <person name="Riley R."/>
            <person name="Labutti K."/>
            <person name="Andreopoulos B."/>
            <person name="Lipzen A."/>
            <person name="Chen C."/>
            <person name="Yanf M."/>
            <person name="Daum C."/>
            <person name="Ng V."/>
            <person name="Clum A."/>
            <person name="Steindorff A."/>
            <person name="Ohm R."/>
            <person name="Martin F."/>
            <person name="Silar P."/>
            <person name="Natvig D."/>
            <person name="Lalanne C."/>
            <person name="Gautier V."/>
            <person name="Ament-Velasquez S.L."/>
            <person name="Kruys A."/>
            <person name="Hutchinson M.I."/>
            <person name="Powell A.J."/>
            <person name="Barry K."/>
            <person name="Miller A.N."/>
            <person name="Grigoriev I.V."/>
            <person name="Debuchy R."/>
            <person name="Gladieux P."/>
            <person name="Thoren M.H."/>
            <person name="Johannesson H."/>
        </authorList>
    </citation>
    <scope>NUCLEOTIDE SEQUENCE</scope>
    <source>
        <strain evidence="2">CBS 540.89</strain>
    </source>
</reference>
<evidence type="ECO:0000256" key="1">
    <source>
        <dbReference type="SAM" id="Phobius"/>
    </source>
</evidence>
<name>A0AA40BSR1_9PEZI</name>
<evidence type="ECO:0000313" key="3">
    <source>
        <dbReference type="Proteomes" id="UP001172159"/>
    </source>
</evidence>
<comment type="caution">
    <text evidence="2">The sequence shown here is derived from an EMBL/GenBank/DDBJ whole genome shotgun (WGS) entry which is preliminary data.</text>
</comment>
<evidence type="ECO:0000313" key="2">
    <source>
        <dbReference type="EMBL" id="KAK0739649.1"/>
    </source>
</evidence>
<dbReference type="EMBL" id="JAUKTV010000004">
    <property type="protein sequence ID" value="KAK0739649.1"/>
    <property type="molecule type" value="Genomic_DNA"/>
</dbReference>
<dbReference type="Proteomes" id="UP001172159">
    <property type="component" value="Unassembled WGS sequence"/>
</dbReference>
<keyword evidence="3" id="KW-1185">Reference proteome</keyword>
<dbReference type="AlphaFoldDB" id="A0AA40BSR1"/>
<sequence>TKKKCFAPMWQSGRAAVCGLRWFGLGFAVILSIWSLDAILPGRTYFVEGEEEARYSKRKHTVVILFFFCSWGYVPK</sequence>
<accession>A0AA40BSR1</accession>
<keyword evidence="1" id="KW-1133">Transmembrane helix</keyword>